<dbReference type="InterPro" id="IPR029044">
    <property type="entry name" value="Nucleotide-diphossugar_trans"/>
</dbReference>
<keyword evidence="6" id="KW-0997">Cell inner membrane</keyword>
<organism evidence="14 15">
    <name type="scientific">Aquabacter spiritensis</name>
    <dbReference type="NCBI Taxonomy" id="933073"/>
    <lineage>
        <taxon>Bacteria</taxon>
        <taxon>Pseudomonadati</taxon>
        <taxon>Pseudomonadota</taxon>
        <taxon>Alphaproteobacteria</taxon>
        <taxon>Hyphomicrobiales</taxon>
        <taxon>Xanthobacteraceae</taxon>
        <taxon>Aquabacter</taxon>
    </lineage>
</organism>
<dbReference type="AlphaFoldDB" id="A0A4R3LUZ8"/>
<keyword evidence="8 12" id="KW-0808">Transferase</keyword>
<dbReference type="GO" id="GO:0005886">
    <property type="term" value="C:plasma membrane"/>
    <property type="evidence" value="ECO:0007669"/>
    <property type="project" value="UniProtKB-SubCell"/>
</dbReference>
<reference evidence="14 15" key="1">
    <citation type="submission" date="2019-03" db="EMBL/GenBank/DDBJ databases">
        <title>Genomic Encyclopedia of Type Strains, Phase IV (KMG-IV): sequencing the most valuable type-strain genomes for metagenomic binning, comparative biology and taxonomic classification.</title>
        <authorList>
            <person name="Goeker M."/>
        </authorList>
    </citation>
    <scope>NUCLEOTIDE SEQUENCE [LARGE SCALE GENOMIC DNA]</scope>
    <source>
        <strain evidence="14 15">DSM 9035</strain>
    </source>
</reference>
<evidence type="ECO:0000256" key="12">
    <source>
        <dbReference type="HAMAP-Rule" id="MF_01072"/>
    </source>
</evidence>
<dbReference type="Pfam" id="PF13632">
    <property type="entry name" value="Glyco_trans_2_3"/>
    <property type="match status" value="1"/>
</dbReference>
<dbReference type="GO" id="GO:0016758">
    <property type="term" value="F:hexosyltransferase activity"/>
    <property type="evidence" value="ECO:0007669"/>
    <property type="project" value="UniProtKB-UniRule"/>
</dbReference>
<dbReference type="PANTHER" id="PTHR43867">
    <property type="entry name" value="CELLULOSE SYNTHASE CATALYTIC SUBUNIT A [UDP-FORMING]"/>
    <property type="match status" value="1"/>
</dbReference>
<dbReference type="HAMAP" id="MF_01072">
    <property type="entry name" value="MdoH_OpgH"/>
    <property type="match status" value="1"/>
</dbReference>
<feature type="transmembrane region" description="Helical" evidence="12">
    <location>
        <begin position="464"/>
        <end position="488"/>
    </location>
</feature>
<keyword evidence="7 12" id="KW-0328">Glycosyltransferase</keyword>
<dbReference type="CDD" id="cd04191">
    <property type="entry name" value="Glucan_BSP_MdoH"/>
    <property type="match status" value="1"/>
</dbReference>
<evidence type="ECO:0000313" key="14">
    <source>
        <dbReference type="EMBL" id="TCT03479.1"/>
    </source>
</evidence>
<dbReference type="Gene3D" id="3.90.550.10">
    <property type="entry name" value="Spore Coat Polysaccharide Biosynthesis Protein SpsA, Chain A"/>
    <property type="match status" value="1"/>
</dbReference>
<sequence length="721" mass="77964">MESLARAEAHLPPPAPPRRAIVPALPAETPLAMPIQGLAHRPVRSGPLTAAPLGIWLRRLFVIGGAVGLAAFAAYEMYLVLSVGALSWLEGIVLGLFVVLSAWIAFSFTSAIGGVFTVLRRGGGQLGIDPDAPLPQLTRRTALLMPTYNETPHRVLAGLQATCESLAETGRIGHFDVFILSDTTDADVWVQEEAGYLALRARLDGAGRIFYRRRPRNIDRKAGNIAEWVTRFGGAYDHMLVLDADSLMTGESIVRLADAMERHPEAGLIQTLPAIVGGRTLFARAQQFAGRLYGPLLAHGLAWWHGPDSNYWGHNAIIRTRAFAEAAGLPHLRGRKPFGGHILSHDFIEAALMRRAGWAVHMAPGLEGSYEEGPPSITDLAVRDRRWCQGNLQHAAVLPARGLAFVSRLHLLTGIGSYITAPLWLAMLFVGLLISLQGRYVPPNYFPDGFSLFPSWPAQDPVRAAWVFAGTMGLLLAPKLIAYVLMLFDGRRRRGFGGVAGFFGLLLETLLSGLIAPVMMLVQSGGVVGILAGRDSGWQPQRRDDGSVPFGDIVGRYGGHCLLGILLGVLAYLIAAPLFWWMSPVILGLVLSVPLAALTARRDLGMAARRLGLLVVPEERDPPRIVLRAAELVVELSREAREEDAVTRLVRDPELAAAHRAFLPFGGARPPGDHSPERLVARAKIEDARDFASAVRALTAKEKAAALGDAQALDRLIQLAG</sequence>
<feature type="transmembrane region" description="Helical" evidence="12">
    <location>
        <begin position="411"/>
        <end position="436"/>
    </location>
</feature>
<feature type="transmembrane region" description="Helical" evidence="12">
    <location>
        <begin position="495"/>
        <end position="511"/>
    </location>
</feature>
<keyword evidence="10 12" id="KW-1133">Transmembrane helix</keyword>
<feature type="transmembrane region" description="Helical" evidence="12">
    <location>
        <begin position="581"/>
        <end position="600"/>
    </location>
</feature>
<accession>A0A4R3LUZ8</accession>
<keyword evidence="9 12" id="KW-0812">Transmembrane</keyword>
<feature type="transmembrane region" description="Helical" evidence="12">
    <location>
        <begin position="60"/>
        <end position="80"/>
    </location>
</feature>
<protein>
    <recommendedName>
        <fullName evidence="4 12">Glucans biosynthesis glucosyltransferase H</fullName>
        <ecNumber evidence="12">2.4.1.-</ecNumber>
    </recommendedName>
</protein>
<dbReference type="GO" id="GO:0009250">
    <property type="term" value="P:glucan biosynthetic process"/>
    <property type="evidence" value="ECO:0007669"/>
    <property type="project" value="UniProtKB-UniRule"/>
</dbReference>
<dbReference type="EC" id="2.4.1.-" evidence="12"/>
<dbReference type="UniPathway" id="UPA00637"/>
<evidence type="ECO:0000256" key="11">
    <source>
        <dbReference type="ARBA" id="ARBA00023136"/>
    </source>
</evidence>
<dbReference type="Proteomes" id="UP000294664">
    <property type="component" value="Unassembled WGS sequence"/>
</dbReference>
<evidence type="ECO:0000256" key="4">
    <source>
        <dbReference type="ARBA" id="ARBA00020585"/>
    </source>
</evidence>
<feature type="transmembrane region" description="Helical" evidence="12">
    <location>
        <begin position="92"/>
        <end position="119"/>
    </location>
</feature>
<dbReference type="NCBIfam" id="NF003958">
    <property type="entry name" value="PRK05454.2-1"/>
    <property type="match status" value="1"/>
</dbReference>
<gene>
    <name evidence="12" type="primary">opgH</name>
    <name evidence="14" type="ORF">EDC64_10929</name>
</gene>
<dbReference type="EMBL" id="SMAI01000009">
    <property type="protein sequence ID" value="TCT03479.1"/>
    <property type="molecule type" value="Genomic_DNA"/>
</dbReference>
<comment type="function">
    <text evidence="12">Involved in the biosynthesis of osmoregulated periplasmic glucans (OPGs).</text>
</comment>
<comment type="pathway">
    <text evidence="2 12">Glycan metabolism; osmoregulated periplasmic glucan (OPG) biosynthesis.</text>
</comment>
<dbReference type="PANTHER" id="PTHR43867:SF5">
    <property type="entry name" value="GLUCANS BIOSYNTHESIS GLUCOSYLTRANSFERASE H"/>
    <property type="match status" value="1"/>
</dbReference>
<name>A0A4R3LUZ8_9HYPH</name>
<dbReference type="SUPFAM" id="SSF53448">
    <property type="entry name" value="Nucleotide-diphospho-sugar transferases"/>
    <property type="match status" value="1"/>
</dbReference>
<feature type="domain" description="Glycosyltransferase 2-like" evidence="13">
    <location>
        <begin position="240"/>
        <end position="430"/>
    </location>
</feature>
<feature type="transmembrane region" description="Helical" evidence="12">
    <location>
        <begin position="554"/>
        <end position="575"/>
    </location>
</feature>
<evidence type="ECO:0000256" key="9">
    <source>
        <dbReference type="ARBA" id="ARBA00022692"/>
    </source>
</evidence>
<evidence type="ECO:0000256" key="3">
    <source>
        <dbReference type="ARBA" id="ARBA00009337"/>
    </source>
</evidence>
<keyword evidence="15" id="KW-1185">Reference proteome</keyword>
<dbReference type="NCBIfam" id="NF003962">
    <property type="entry name" value="PRK05454.2-5"/>
    <property type="match status" value="1"/>
</dbReference>
<dbReference type="NCBIfam" id="NF003956">
    <property type="entry name" value="PRK05454.1-3"/>
    <property type="match status" value="1"/>
</dbReference>
<proteinExistence type="inferred from homology"/>
<evidence type="ECO:0000259" key="13">
    <source>
        <dbReference type="Pfam" id="PF13632"/>
    </source>
</evidence>
<comment type="caution">
    <text evidence="14">The sequence shown here is derived from an EMBL/GenBank/DDBJ whole genome shotgun (WGS) entry which is preliminary data.</text>
</comment>
<evidence type="ECO:0000256" key="5">
    <source>
        <dbReference type="ARBA" id="ARBA00022475"/>
    </source>
</evidence>
<keyword evidence="11 12" id="KW-0472">Membrane</keyword>
<dbReference type="InterPro" id="IPR050321">
    <property type="entry name" value="Glycosyltr_2/OpgH_subfam"/>
</dbReference>
<evidence type="ECO:0000256" key="2">
    <source>
        <dbReference type="ARBA" id="ARBA00005001"/>
    </source>
</evidence>
<evidence type="ECO:0000256" key="8">
    <source>
        <dbReference type="ARBA" id="ARBA00022679"/>
    </source>
</evidence>
<comment type="similarity">
    <text evidence="3 12">Belongs to the glycosyltransferase 2 family. OpgH subfamily.</text>
</comment>
<comment type="subcellular location">
    <subcellularLocation>
        <location evidence="1">Cell inner membrane</location>
        <topology evidence="1">Multi-pass membrane protein</topology>
    </subcellularLocation>
    <subcellularLocation>
        <location evidence="12">Cell membrane</location>
        <topology evidence="12">Multi-pass membrane protein</topology>
    </subcellularLocation>
</comment>
<dbReference type="InterPro" id="IPR023725">
    <property type="entry name" value="Glucans_biosynth_gluTrFase_H"/>
</dbReference>
<evidence type="ECO:0000256" key="7">
    <source>
        <dbReference type="ARBA" id="ARBA00022676"/>
    </source>
</evidence>
<evidence type="ECO:0000256" key="1">
    <source>
        <dbReference type="ARBA" id="ARBA00004429"/>
    </source>
</evidence>
<evidence type="ECO:0000313" key="15">
    <source>
        <dbReference type="Proteomes" id="UP000294664"/>
    </source>
</evidence>
<keyword evidence="5 12" id="KW-1003">Cell membrane</keyword>
<evidence type="ECO:0000256" key="6">
    <source>
        <dbReference type="ARBA" id="ARBA00022519"/>
    </source>
</evidence>
<dbReference type="RefSeq" id="WP_132032491.1">
    <property type="nucleotide sequence ID" value="NZ_SMAI01000009.1"/>
</dbReference>
<dbReference type="InterPro" id="IPR001173">
    <property type="entry name" value="Glyco_trans_2-like"/>
</dbReference>
<dbReference type="OrthoDB" id="9775281at2"/>
<evidence type="ECO:0000256" key="10">
    <source>
        <dbReference type="ARBA" id="ARBA00022989"/>
    </source>
</evidence>